<dbReference type="PROSITE" id="PS50283">
    <property type="entry name" value="NA_SOLUT_SYMP_3"/>
    <property type="match status" value="1"/>
</dbReference>
<feature type="domain" description="NADP-dependent oxidoreductase" evidence="8">
    <location>
        <begin position="644"/>
        <end position="954"/>
    </location>
</feature>
<feature type="transmembrane region" description="Helical" evidence="7">
    <location>
        <begin position="426"/>
        <end position="446"/>
    </location>
</feature>
<keyword evidence="3 7" id="KW-0812">Transmembrane</keyword>
<dbReference type="InterPro" id="IPR031155">
    <property type="entry name" value="DUR"/>
</dbReference>
<comment type="similarity">
    <text evidence="2">Belongs to the sodium:solute symporter (SSF) (TC 2.A.21) family.</text>
</comment>
<dbReference type="Pfam" id="PF00474">
    <property type="entry name" value="SSF"/>
    <property type="match status" value="1"/>
</dbReference>
<evidence type="ECO:0000256" key="7">
    <source>
        <dbReference type="SAM" id="Phobius"/>
    </source>
</evidence>
<protein>
    <recommendedName>
        <fullName evidence="8">NADP-dependent oxidoreductase domain-containing protein</fullName>
    </recommendedName>
</protein>
<evidence type="ECO:0000256" key="6">
    <source>
        <dbReference type="SAM" id="MobiDB-lite"/>
    </source>
</evidence>
<comment type="caution">
    <text evidence="9">The sequence shown here is derived from an EMBL/GenBank/DDBJ whole genome shotgun (WGS) entry which is preliminary data.</text>
</comment>
<keyword evidence="5 7" id="KW-0472">Membrane</keyword>
<dbReference type="NCBIfam" id="TIGR00813">
    <property type="entry name" value="sss"/>
    <property type="match status" value="1"/>
</dbReference>
<dbReference type="InterPro" id="IPR023210">
    <property type="entry name" value="NADP_OxRdtase_dom"/>
</dbReference>
<evidence type="ECO:0000256" key="3">
    <source>
        <dbReference type="ARBA" id="ARBA00022692"/>
    </source>
</evidence>
<dbReference type="SUPFAM" id="SSF51430">
    <property type="entry name" value="NAD(P)-linked oxidoreductase"/>
    <property type="match status" value="1"/>
</dbReference>
<evidence type="ECO:0000256" key="1">
    <source>
        <dbReference type="ARBA" id="ARBA00004141"/>
    </source>
</evidence>
<dbReference type="GO" id="GO:0015204">
    <property type="term" value="F:urea transmembrane transporter activity"/>
    <property type="evidence" value="ECO:0007669"/>
    <property type="project" value="InterPro"/>
</dbReference>
<feature type="transmembrane region" description="Helical" evidence="7">
    <location>
        <begin position="64"/>
        <end position="84"/>
    </location>
</feature>
<dbReference type="AlphaFoldDB" id="A0A4Z0A751"/>
<name>A0A4Z0A751_9AGAM</name>
<reference evidence="9 10" key="1">
    <citation type="submission" date="2019-02" db="EMBL/GenBank/DDBJ databases">
        <title>Genome sequencing of the rare red list fungi Hericium alpestre (H. flagellum).</title>
        <authorList>
            <person name="Buettner E."/>
            <person name="Kellner H."/>
        </authorList>
    </citation>
    <scope>NUCLEOTIDE SEQUENCE [LARGE SCALE GENOMIC DNA]</scope>
    <source>
        <strain evidence="9 10">DSM 108284</strain>
    </source>
</reference>
<feature type="region of interest" description="Disordered" evidence="6">
    <location>
        <begin position="859"/>
        <end position="881"/>
    </location>
</feature>
<evidence type="ECO:0000256" key="5">
    <source>
        <dbReference type="ARBA" id="ARBA00023136"/>
    </source>
</evidence>
<feature type="compositionally biased region" description="Low complexity" evidence="6">
    <location>
        <begin position="533"/>
        <end position="542"/>
    </location>
</feature>
<dbReference type="Pfam" id="PF00248">
    <property type="entry name" value="Aldo_ket_red"/>
    <property type="match status" value="1"/>
</dbReference>
<dbReference type="STRING" id="135208.A0A4Z0A751"/>
<feature type="transmembrane region" description="Helical" evidence="7">
    <location>
        <begin position="370"/>
        <end position="392"/>
    </location>
</feature>
<dbReference type="GO" id="GO:0005886">
    <property type="term" value="C:plasma membrane"/>
    <property type="evidence" value="ECO:0007669"/>
    <property type="project" value="TreeGrafter"/>
</dbReference>
<feature type="transmembrane region" description="Helical" evidence="7">
    <location>
        <begin position="139"/>
        <end position="158"/>
    </location>
</feature>
<evidence type="ECO:0000313" key="10">
    <source>
        <dbReference type="Proteomes" id="UP000298061"/>
    </source>
</evidence>
<feature type="transmembrane region" description="Helical" evidence="7">
    <location>
        <begin position="170"/>
        <end position="189"/>
    </location>
</feature>
<feature type="transmembrane region" description="Helical" evidence="7">
    <location>
        <begin position="265"/>
        <end position="290"/>
    </location>
</feature>
<feature type="transmembrane region" description="Helical" evidence="7">
    <location>
        <begin position="33"/>
        <end position="58"/>
    </location>
</feature>
<feature type="region of interest" description="Disordered" evidence="6">
    <location>
        <begin position="502"/>
        <end position="543"/>
    </location>
</feature>
<feature type="transmembrane region" description="Helical" evidence="7">
    <location>
        <begin position="398"/>
        <end position="419"/>
    </location>
</feature>
<dbReference type="InterPro" id="IPR001734">
    <property type="entry name" value="Na/solute_symporter"/>
</dbReference>
<organism evidence="9 10">
    <name type="scientific">Hericium alpestre</name>
    <dbReference type="NCBI Taxonomy" id="135208"/>
    <lineage>
        <taxon>Eukaryota</taxon>
        <taxon>Fungi</taxon>
        <taxon>Dikarya</taxon>
        <taxon>Basidiomycota</taxon>
        <taxon>Agaricomycotina</taxon>
        <taxon>Agaricomycetes</taxon>
        <taxon>Russulales</taxon>
        <taxon>Hericiaceae</taxon>
        <taxon>Hericium</taxon>
    </lineage>
</organism>
<dbReference type="CDD" id="cd11476">
    <property type="entry name" value="SLC5sbd_DUR3"/>
    <property type="match status" value="1"/>
</dbReference>
<dbReference type="Proteomes" id="UP000298061">
    <property type="component" value="Unassembled WGS sequence"/>
</dbReference>
<dbReference type="InterPro" id="IPR038377">
    <property type="entry name" value="Na/Glc_symporter_sf"/>
</dbReference>
<gene>
    <name evidence="9" type="ORF">EWM64_g2269</name>
</gene>
<accession>A0A4Z0A751</accession>
<dbReference type="InterPro" id="IPR036812">
    <property type="entry name" value="NAD(P)_OxRdtase_dom_sf"/>
</dbReference>
<dbReference type="OrthoDB" id="6132759at2759"/>
<feature type="compositionally biased region" description="Basic and acidic residues" evidence="6">
    <location>
        <begin position="517"/>
        <end position="532"/>
    </location>
</feature>
<feature type="transmembrane region" description="Helical" evidence="7">
    <location>
        <begin position="105"/>
        <end position="127"/>
    </location>
</feature>
<feature type="transmembrane region" description="Helical" evidence="7">
    <location>
        <begin position="228"/>
        <end position="244"/>
    </location>
</feature>
<dbReference type="Gene3D" id="3.20.20.100">
    <property type="entry name" value="NADP-dependent oxidoreductase domain"/>
    <property type="match status" value="1"/>
</dbReference>
<dbReference type="EMBL" id="SFCI01000178">
    <property type="protein sequence ID" value="TFY81749.1"/>
    <property type="molecule type" value="Genomic_DNA"/>
</dbReference>
<evidence type="ECO:0000256" key="4">
    <source>
        <dbReference type="ARBA" id="ARBA00022989"/>
    </source>
</evidence>
<dbReference type="Gene3D" id="1.20.1730.10">
    <property type="entry name" value="Sodium/glucose cotransporter"/>
    <property type="match status" value="1"/>
</dbReference>
<sequence length="995" mass="106904">MLLLTALQTRYTAFSPKSSEEFSSASRSVKPGLIASGIVSAWTWAATLLQSSAVAYKYGISGPWWYGAGATVQVLLFAQLAAKLKLNAPYAHTWLEIVGARWGTFAHLIFMFFGLATNIIVSSMLILGGSATVTNLTGMNTIAACFLIPLGVAIYVVVGGMRATLLCDYTHTTVLFAIILTFAFTVYATSPKIGSLSQMHTLLERAAEMNPVPGNAHGSYLTMRSKNGLIFGVINVIGNFATVFQDQAYWQRAIASKPASCVKAYLLGGIAWFAIPFTFATTLGLAAVALTGDPDMATLTPADVSAGLPAAAAASALLHKSGAAILLVLLFLAVTSATSAELIAVSSILTYDVYKRYINPKATEAQILRVSHGMVAFFALCMAIAGVIFFYIGVSMGWLYTFMGVILGSAVVPIAICITWSRANKWGCIAGALFGFVAGIVAWLVTTSALNGSVINVTTSGGDYEMLAGNLASIGVGAIIATGSSLIWPESFTFDSTRALNAPAAAPPPSPNPSEKASAELDRKSADDEKRPSPSVRSVPAPVDDDLDPAALQRAFRFAAWASVILTVYGLHGFGAWVGIGIAWCICSAVAVVLYPLWESRGALAQIGGGLYKDVFGKGSGNPPPPPLARYRILSPTAGVRVSPLQLGSMSIGDKWGGMMGSMDKKSSFALLDAYYDAGGNFIDTANVYQDESSEEFIGEWAEQRGIRDQLVIATKYTASWKRNDPNVKIKASYIGNGAKSLYVSVEASLKKLRTSYIDILYIHWWDYETSIPEVMSHLHHLVATRKVIYLGASDVPAWVVAKANQWARDHGKTPFSVYQGQWSILKRSFEREIIPMAREEGLALAPWDVLASGKIRTDAEEEARRQSGEKGRTMASPDWERTEDERAVCAALEKVAAEVGATSIQAVAIAYVMHKTPYVFPIVGGRKVEHLHANIAALSISLSPAQIEYLESILPFDSGFPSTMIGDGTHLNRFFGMTAHFDRWPLQEPIRPSQ</sequence>
<feature type="transmembrane region" description="Helical" evidence="7">
    <location>
        <begin position="324"/>
        <end position="349"/>
    </location>
</feature>
<keyword evidence="4 7" id="KW-1133">Transmembrane helix</keyword>
<dbReference type="PANTHER" id="PTHR46154">
    <property type="match status" value="1"/>
</dbReference>
<keyword evidence="10" id="KW-1185">Reference proteome</keyword>
<proteinExistence type="inferred from homology"/>
<feature type="transmembrane region" description="Helical" evidence="7">
    <location>
        <begin position="577"/>
        <end position="598"/>
    </location>
</feature>
<evidence type="ECO:0000313" key="9">
    <source>
        <dbReference type="EMBL" id="TFY81749.1"/>
    </source>
</evidence>
<comment type="subcellular location">
    <subcellularLocation>
        <location evidence="1">Membrane</location>
        <topology evidence="1">Multi-pass membrane protein</topology>
    </subcellularLocation>
</comment>
<dbReference type="PANTHER" id="PTHR46154:SF2">
    <property type="entry name" value="SOLUTE SYMPORTER FAMILY TRANSPORTER (AFU_ORTHOLOGUE AFUA_6G03200)"/>
    <property type="match status" value="1"/>
</dbReference>
<evidence type="ECO:0000259" key="8">
    <source>
        <dbReference type="Pfam" id="PF00248"/>
    </source>
</evidence>
<evidence type="ECO:0000256" key="2">
    <source>
        <dbReference type="ARBA" id="ARBA00006434"/>
    </source>
</evidence>
<feature type="transmembrane region" description="Helical" evidence="7">
    <location>
        <begin position="466"/>
        <end position="488"/>
    </location>
</feature>